<name>A0ABS4CVD3_9BACI</name>
<protein>
    <recommendedName>
        <fullName evidence="3">Paeninodin family lasso peptide</fullName>
    </recommendedName>
</protein>
<evidence type="ECO:0000313" key="1">
    <source>
        <dbReference type="EMBL" id="MBP1081557.1"/>
    </source>
</evidence>
<dbReference type="EMBL" id="JAFDST010000002">
    <property type="protein sequence ID" value="MBP1081557.1"/>
    <property type="molecule type" value="Genomic_DNA"/>
</dbReference>
<gene>
    <name evidence="1" type="ORF">JOC74_002050</name>
</gene>
<comment type="caution">
    <text evidence="1">The sequence shown here is derived from an EMBL/GenBank/DDBJ whole genome shotgun (WGS) entry which is preliminary data.</text>
</comment>
<organism evidence="1 2">
    <name type="scientific">Bacillus capparidis</name>
    <dbReference type="NCBI Taxonomy" id="1840411"/>
    <lineage>
        <taxon>Bacteria</taxon>
        <taxon>Bacillati</taxon>
        <taxon>Bacillota</taxon>
        <taxon>Bacilli</taxon>
        <taxon>Bacillales</taxon>
        <taxon>Bacillaceae</taxon>
        <taxon>Bacillus</taxon>
    </lineage>
</organism>
<keyword evidence="2" id="KW-1185">Reference proteome</keyword>
<evidence type="ECO:0008006" key="3">
    <source>
        <dbReference type="Google" id="ProtNLM"/>
    </source>
</evidence>
<dbReference type="InterPro" id="IPR049825">
    <property type="entry name" value="Lasso_PadeA-like"/>
</dbReference>
<accession>A0ABS4CVD3</accession>
<dbReference type="RefSeq" id="WP_148564339.1">
    <property type="nucleotide sequence ID" value="NZ_JAFDST010000002.1"/>
</dbReference>
<reference evidence="1 2" key="1">
    <citation type="submission" date="2021-01" db="EMBL/GenBank/DDBJ databases">
        <title>Genomic Encyclopedia of Type Strains, Phase IV (KMG-IV): sequencing the most valuable type-strain genomes for metagenomic binning, comparative biology and taxonomic classification.</title>
        <authorList>
            <person name="Goeker M."/>
        </authorList>
    </citation>
    <scope>NUCLEOTIDE SEQUENCE [LARGE SCALE GENOMIC DNA]</scope>
    <source>
        <strain evidence="1 2">DSM 103394</strain>
    </source>
</reference>
<dbReference type="NCBIfam" id="NF033524">
    <property type="entry name" value="lasso_PadeA_fam"/>
    <property type="match status" value="1"/>
</dbReference>
<sequence>MEKKIWKEPTLEVLNMNQTMAGKGTVIIDIISEDDFDIKNPS</sequence>
<evidence type="ECO:0000313" key="2">
    <source>
        <dbReference type="Proteomes" id="UP000674416"/>
    </source>
</evidence>
<dbReference type="Proteomes" id="UP000674416">
    <property type="component" value="Unassembled WGS sequence"/>
</dbReference>
<proteinExistence type="predicted"/>